<protein>
    <submittedName>
        <fullName evidence="2">GNAT family N-acetyltransferase</fullName>
    </submittedName>
</protein>
<proteinExistence type="predicted"/>
<organism evidence="2">
    <name type="scientific">Streptomyces sp. NBC_00003</name>
    <dbReference type="NCBI Taxonomy" id="2903608"/>
    <lineage>
        <taxon>Bacteria</taxon>
        <taxon>Bacillati</taxon>
        <taxon>Actinomycetota</taxon>
        <taxon>Actinomycetes</taxon>
        <taxon>Kitasatosporales</taxon>
        <taxon>Streptomycetaceae</taxon>
        <taxon>Streptomyces</taxon>
    </lineage>
</organism>
<accession>A0AAU2V7B6</accession>
<dbReference type="AlphaFoldDB" id="A0AAU2V7B6"/>
<evidence type="ECO:0000313" key="2">
    <source>
        <dbReference type="EMBL" id="WTW63355.1"/>
    </source>
</evidence>
<dbReference type="EMBL" id="CP108318">
    <property type="protein sequence ID" value="WTW63355.1"/>
    <property type="molecule type" value="Genomic_DNA"/>
</dbReference>
<reference evidence="2" key="1">
    <citation type="submission" date="2022-10" db="EMBL/GenBank/DDBJ databases">
        <title>The complete genomes of actinobacterial strains from the NBC collection.</title>
        <authorList>
            <person name="Joergensen T.S."/>
            <person name="Alvarez Arevalo M."/>
            <person name="Sterndorff E.B."/>
            <person name="Faurdal D."/>
            <person name="Vuksanovic O."/>
            <person name="Mourched A.-S."/>
            <person name="Charusanti P."/>
            <person name="Shaw S."/>
            <person name="Blin K."/>
            <person name="Weber T."/>
        </authorList>
    </citation>
    <scope>NUCLEOTIDE SEQUENCE</scope>
    <source>
        <strain evidence="2">NBC_00003</strain>
    </source>
</reference>
<gene>
    <name evidence="2" type="ORF">OG549_23390</name>
</gene>
<dbReference type="InterPro" id="IPR000182">
    <property type="entry name" value="GNAT_dom"/>
</dbReference>
<dbReference type="SUPFAM" id="SSF55729">
    <property type="entry name" value="Acyl-CoA N-acyltransferases (Nat)"/>
    <property type="match status" value="1"/>
</dbReference>
<dbReference type="PANTHER" id="PTHR43792:SF16">
    <property type="entry name" value="N-ACETYLTRANSFERASE DOMAIN-CONTAINING PROTEIN"/>
    <property type="match status" value="1"/>
</dbReference>
<evidence type="ECO:0000259" key="1">
    <source>
        <dbReference type="PROSITE" id="PS51186"/>
    </source>
</evidence>
<dbReference type="PANTHER" id="PTHR43792">
    <property type="entry name" value="GNAT FAMILY, PUTATIVE (AFU_ORTHOLOGUE AFUA_3G00765)-RELATED-RELATED"/>
    <property type="match status" value="1"/>
</dbReference>
<name>A0AAU2V7B6_9ACTN</name>
<dbReference type="Pfam" id="PF13302">
    <property type="entry name" value="Acetyltransf_3"/>
    <property type="match status" value="1"/>
</dbReference>
<sequence length="193" mass="21562">MDYFLTTPRLGLRAFADTETDLDLVVELDSDPEVMRYLTGGRPQTRAEVRAGSFERMVRAYPTGGFWATHLRDTGEFIGWHCLRPMGDSPGDLGYRLRRSAWGKGYAIEGALALIEKGFGDLGLSRITANTMYVNDRSRSVMERAGLSYVRTYFEEFEDPIPGTELGEVEYELTREDWLAARAGKAAAGSASR</sequence>
<dbReference type="InterPro" id="IPR051531">
    <property type="entry name" value="N-acetyltransferase"/>
</dbReference>
<feature type="domain" description="N-acetyltransferase" evidence="1">
    <location>
        <begin position="12"/>
        <end position="176"/>
    </location>
</feature>
<dbReference type="Gene3D" id="3.40.630.30">
    <property type="match status" value="1"/>
</dbReference>
<dbReference type="GO" id="GO:0016747">
    <property type="term" value="F:acyltransferase activity, transferring groups other than amino-acyl groups"/>
    <property type="evidence" value="ECO:0007669"/>
    <property type="project" value="InterPro"/>
</dbReference>
<dbReference type="PROSITE" id="PS51186">
    <property type="entry name" value="GNAT"/>
    <property type="match status" value="1"/>
</dbReference>
<dbReference type="InterPro" id="IPR016181">
    <property type="entry name" value="Acyl_CoA_acyltransferase"/>
</dbReference>